<feature type="compositionally biased region" description="Low complexity" evidence="3">
    <location>
        <begin position="78"/>
        <end position="89"/>
    </location>
</feature>
<dbReference type="InterPro" id="IPR003903">
    <property type="entry name" value="UIM_dom"/>
</dbReference>
<accession>A0A646QD05</accession>
<dbReference type="Pfam" id="PF02809">
    <property type="entry name" value="UIM"/>
    <property type="match status" value="2"/>
</dbReference>
<evidence type="ECO:0000256" key="1">
    <source>
        <dbReference type="ARBA" id="ARBA00009085"/>
    </source>
</evidence>
<dbReference type="Pfam" id="PF00443">
    <property type="entry name" value="UCH"/>
    <property type="match status" value="1"/>
</dbReference>
<dbReference type="PANTHER" id="PTHR24006">
    <property type="entry name" value="UBIQUITIN CARBOXYL-TERMINAL HYDROLASE"/>
    <property type="match status" value="1"/>
</dbReference>
<dbReference type="SUPFAM" id="SSF54001">
    <property type="entry name" value="Cysteine proteinases"/>
    <property type="match status" value="1"/>
</dbReference>
<dbReference type="InterPro" id="IPR018200">
    <property type="entry name" value="USP_CS"/>
</dbReference>
<dbReference type="Gene3D" id="1.10.8.10">
    <property type="entry name" value="DNA helicase RuvA subunit, C-terminal domain"/>
    <property type="match status" value="1"/>
</dbReference>
<sequence>MSTMTVEQSHIEHIHTQQQTLLDQLKEITGVEDENVLEHALQASRTEGGKYDLSQAVTILVDENAIRYNQQSSPVQNPPAQQQTQANEPAKTKATKEAGGVIDLTNEGSEKEELQRAIALSLQEQQHGMLGGQVTAEEQDISRVLEQSLAEAKAGTKRKRGEVWQDPLNPHERKRQNDWPVGLKNVGNTCWFSAVIQSLFHLPVFRYLVLNFVPPELNCDVSVAYSAEHRNLVFMQELRRLFALMVASHRKYVDPLKAVEILKEAFQPGSSDSQQDVSEFTHKLLEWLEDAFKSDCSISSSGDTSHNCAWKDKNPNPMLDLFYGQFRSEGNNEGHRFSNEETFGQYPLQVNSFSNIHESLEAATAQEIETSNQETVTKSGQEHWFTKLPPVLLFELSRFQFNQQLGRPEKIHNKFEFPEIIYMDRYMEVNKNITQTKREEVRKLKNRRDDLQNRLEKYLNYGSGSKRVPLQDVLQYALEFVESKQDSDSCLNQDIDMASPISNSSMSADSPHGSPAKNILPDVAVESHGGKSTVLSGEKPLPSSNPSPQHVSKVELGVLQNCLKRWRTEVANDVRELQDNISVIDGTINNTYNESSLQKVPYRLHAVLVHEGQAASGHYWAYVYNHIAKLWLKFNDITVCETTWDELQRESVGGYHNTSAYCLMYIDCNKKELVDNSSDNELGRRISGLEGLPNDLRQLIIEDNRRFQKEMDQWDQDQLHKKEEAAKLDIECQILDERKTCGQGKGFGSKLPLAVELSQIPYTAAIQAISRVPDMNTKSPEGIFKEAMVYELNRIKHLSSIPTTTSDHRLEHILIYILKNNDPPDILVRLFLAEEFAYLKHDNDKGIIAAVCQAADQHVKNIKTNAKFQDLEKLYHRFLECFATFWKITTYFIVGFEIFQKEKYQESLPYFITACAQNDMLYKKSGKPNCGLDPKLLAEYRRRCLLNVNDIALFQFDSDDIEIALDSLQINSNLITPCMNFLNASDASQEDNVAAEEIRSKWCSKLGDEISGEKQKHLQEFLAKLLDPSGETNFCVPPPTRINFCNDLAHKLSKLVSEAHKAGFRKLPLSSR</sequence>
<dbReference type="GO" id="GO:0005829">
    <property type="term" value="C:cytosol"/>
    <property type="evidence" value="ECO:0007669"/>
    <property type="project" value="TreeGrafter"/>
</dbReference>
<evidence type="ECO:0000256" key="3">
    <source>
        <dbReference type="SAM" id="MobiDB-lite"/>
    </source>
</evidence>
<dbReference type="PROSITE" id="PS00972">
    <property type="entry name" value="USP_1"/>
    <property type="match status" value="1"/>
</dbReference>
<dbReference type="PROSITE" id="PS00973">
    <property type="entry name" value="USP_2"/>
    <property type="match status" value="1"/>
</dbReference>
<proteinExistence type="inferred from homology"/>
<comment type="similarity">
    <text evidence="1">Belongs to the peptidase C19 family.</text>
</comment>
<dbReference type="PROSITE" id="PS50330">
    <property type="entry name" value="UIM"/>
    <property type="match status" value="1"/>
</dbReference>
<dbReference type="EMBL" id="GHBY01000331">
    <property type="protein sequence ID" value="MUP40508.1"/>
    <property type="molecule type" value="Transcribed_RNA"/>
</dbReference>
<feature type="region of interest" description="Disordered" evidence="3">
    <location>
        <begin position="71"/>
        <end position="96"/>
    </location>
</feature>
<dbReference type="Gene3D" id="3.90.70.10">
    <property type="entry name" value="Cysteine proteinases"/>
    <property type="match status" value="1"/>
</dbReference>
<protein>
    <submittedName>
        <fullName evidence="5">Ubiquitin carboxyl-terminal hydrolase 25</fullName>
    </submittedName>
</protein>
<organism evidence="5">
    <name type="scientific">Hemiscolopendra marginata</name>
    <dbReference type="NCBI Taxonomy" id="943146"/>
    <lineage>
        <taxon>Eukaryota</taxon>
        <taxon>Metazoa</taxon>
        <taxon>Ecdysozoa</taxon>
        <taxon>Arthropoda</taxon>
        <taxon>Myriapoda</taxon>
        <taxon>Chilopoda</taxon>
        <taxon>Pleurostigmophora</taxon>
        <taxon>Scolopendromorpha</taxon>
        <taxon>Scolopendridae</taxon>
        <taxon>Hemiscolopendra</taxon>
    </lineage>
</organism>
<keyword evidence="5" id="KW-0378">Hydrolase</keyword>
<dbReference type="InterPro" id="IPR038765">
    <property type="entry name" value="Papain-like_cys_pep_sf"/>
</dbReference>
<feature type="region of interest" description="Disordered" evidence="3">
    <location>
        <begin position="529"/>
        <end position="550"/>
    </location>
</feature>
<dbReference type="PROSITE" id="PS50235">
    <property type="entry name" value="USP_3"/>
    <property type="match status" value="1"/>
</dbReference>
<name>A0A646QD05_9MYRI</name>
<feature type="domain" description="USP" evidence="4">
    <location>
        <begin position="181"/>
        <end position="668"/>
    </location>
</feature>
<keyword evidence="2" id="KW-0175">Coiled coil</keyword>
<dbReference type="InterPro" id="IPR009060">
    <property type="entry name" value="UBA-like_sf"/>
</dbReference>
<dbReference type="CDD" id="cd02665">
    <property type="entry name" value="Peptidase_C19I"/>
    <property type="match status" value="1"/>
</dbReference>
<feature type="coiled-coil region" evidence="2">
    <location>
        <begin position="434"/>
        <end position="461"/>
    </location>
</feature>
<dbReference type="InterPro" id="IPR028889">
    <property type="entry name" value="USP"/>
</dbReference>
<evidence type="ECO:0000313" key="5">
    <source>
        <dbReference type="EMBL" id="MUP40508.1"/>
    </source>
</evidence>
<dbReference type="SUPFAM" id="SSF46934">
    <property type="entry name" value="UBA-like"/>
    <property type="match status" value="1"/>
</dbReference>
<reference evidence="5" key="1">
    <citation type="submission" date="2018-11" db="EMBL/GenBank/DDBJ databases">
        <title>Venom-gland transcriptomics and venom proteomics of the Florida green centipede (Hemiscolopendra marginata) reveal sex-based variation in a centipede venom.</title>
        <authorList>
            <person name="Nystrom G.S."/>
            <person name="Ward M.J."/>
            <person name="Ellsworth S.A."/>
            <person name="Rokyta D.R."/>
        </authorList>
    </citation>
    <scope>NUCLEOTIDE SEQUENCE</scope>
    <source>
        <tissue evidence="5">Venom gland</tissue>
    </source>
</reference>
<dbReference type="GO" id="GO:0005634">
    <property type="term" value="C:nucleus"/>
    <property type="evidence" value="ECO:0007669"/>
    <property type="project" value="TreeGrafter"/>
</dbReference>
<evidence type="ECO:0000256" key="2">
    <source>
        <dbReference type="SAM" id="Coils"/>
    </source>
</evidence>
<dbReference type="PANTHER" id="PTHR24006:SF944">
    <property type="entry name" value="UBIQUITIN CARBOXYL-TERMINAL HYDROLASE"/>
    <property type="match status" value="1"/>
</dbReference>
<dbReference type="GO" id="GO:0004843">
    <property type="term" value="F:cysteine-type deubiquitinase activity"/>
    <property type="evidence" value="ECO:0007669"/>
    <property type="project" value="InterPro"/>
</dbReference>
<dbReference type="AlphaFoldDB" id="A0A646QD05"/>
<dbReference type="InterPro" id="IPR001394">
    <property type="entry name" value="Peptidase_C19_UCH"/>
</dbReference>
<dbReference type="InterPro" id="IPR050164">
    <property type="entry name" value="Peptidase_C19"/>
</dbReference>
<evidence type="ECO:0000259" key="4">
    <source>
        <dbReference type="PROSITE" id="PS50235"/>
    </source>
</evidence>
<dbReference type="GO" id="GO:0016579">
    <property type="term" value="P:protein deubiquitination"/>
    <property type="evidence" value="ECO:0007669"/>
    <property type="project" value="InterPro"/>
</dbReference>
<dbReference type="SMART" id="SM00726">
    <property type="entry name" value="UIM"/>
    <property type="match status" value="2"/>
</dbReference>